<gene>
    <name evidence="2" type="ORF">LEA_16445</name>
</gene>
<comment type="caution">
    <text evidence="2">The sequence shown here is derived from an EMBL/GenBank/DDBJ whole genome shotgun (WGS) entry which is preliminary data.</text>
</comment>
<feature type="domain" description="SLH" evidence="1">
    <location>
        <begin position="115"/>
        <end position="178"/>
    </location>
</feature>
<protein>
    <submittedName>
        <fullName evidence="2">Cellulosome-anchoring protein</fullName>
    </submittedName>
</protein>
<name>K1T1B8_9ZZZZ</name>
<dbReference type="Pfam" id="PF00395">
    <property type="entry name" value="SLH"/>
    <property type="match status" value="3"/>
</dbReference>
<sequence length="212" mass="24223">GGTPALNRRDHYAYIIGYPDGDVHPQGNITRAEVATIFFRLLRDPVRTQYWSQTNGYSDVPGNKWYNNAISTLSNMGIICGYPDGTFRPDAPITRAELTKIAASFFSDPRVAATYDGRFSDVHGAEWYISYLMTALEEGLIEGYPDGSFRPNRPITRAETCTIVNRTLGRKPEKDHLLPESDMINWPDNINRNIWYYAQMQEATNSHDYRWT</sequence>
<proteinExistence type="predicted"/>
<reference evidence="2" key="1">
    <citation type="journal article" date="2013" name="Environ. Microbiol.">
        <title>Microbiota from the distal guts of lean and obese adolescents exhibit partial functional redundancy besides clear differences in community structure.</title>
        <authorList>
            <person name="Ferrer M."/>
            <person name="Ruiz A."/>
            <person name="Lanza F."/>
            <person name="Haange S.B."/>
            <person name="Oberbach A."/>
            <person name="Till H."/>
            <person name="Bargiela R."/>
            <person name="Campoy C."/>
            <person name="Segura M.T."/>
            <person name="Richter M."/>
            <person name="von Bergen M."/>
            <person name="Seifert J."/>
            <person name="Suarez A."/>
        </authorList>
    </citation>
    <scope>NUCLEOTIDE SEQUENCE</scope>
</reference>
<dbReference type="PROSITE" id="PS51272">
    <property type="entry name" value="SLH"/>
    <property type="match status" value="3"/>
</dbReference>
<dbReference type="PANTHER" id="PTHR43308">
    <property type="entry name" value="OUTER MEMBRANE PROTEIN ALPHA-RELATED"/>
    <property type="match status" value="1"/>
</dbReference>
<accession>K1T1B8</accession>
<feature type="domain" description="SLH" evidence="1">
    <location>
        <begin position="53"/>
        <end position="114"/>
    </location>
</feature>
<dbReference type="InterPro" id="IPR051465">
    <property type="entry name" value="Cell_Envelope_Struct_Comp"/>
</dbReference>
<evidence type="ECO:0000313" key="2">
    <source>
        <dbReference type="EMBL" id="EKC53301.1"/>
    </source>
</evidence>
<dbReference type="PANTHER" id="PTHR43308:SF5">
    <property type="entry name" value="S-LAYER PROTEIN _ PEPTIDOGLYCAN ENDO-BETA-N-ACETYLGLUCOSAMINIDASE"/>
    <property type="match status" value="1"/>
</dbReference>
<dbReference type="AlphaFoldDB" id="K1T1B8"/>
<feature type="domain" description="SLH" evidence="1">
    <location>
        <begin position="1"/>
        <end position="52"/>
    </location>
</feature>
<dbReference type="InterPro" id="IPR001119">
    <property type="entry name" value="SLH_dom"/>
</dbReference>
<feature type="non-terminal residue" evidence="2">
    <location>
        <position position="1"/>
    </location>
</feature>
<evidence type="ECO:0000259" key="1">
    <source>
        <dbReference type="PROSITE" id="PS51272"/>
    </source>
</evidence>
<dbReference type="EMBL" id="AJWY01011236">
    <property type="protein sequence ID" value="EKC53301.1"/>
    <property type="molecule type" value="Genomic_DNA"/>
</dbReference>
<organism evidence="2">
    <name type="scientific">human gut metagenome</name>
    <dbReference type="NCBI Taxonomy" id="408170"/>
    <lineage>
        <taxon>unclassified sequences</taxon>
        <taxon>metagenomes</taxon>
        <taxon>organismal metagenomes</taxon>
    </lineage>
</organism>
<feature type="non-terminal residue" evidence="2">
    <location>
        <position position="212"/>
    </location>
</feature>